<evidence type="ECO:0000256" key="1">
    <source>
        <dbReference type="PROSITE-ProRule" id="PRU01360"/>
    </source>
</evidence>
<keyword evidence="3" id="KW-0675">Receptor</keyword>
<proteinExistence type="inferred from homology"/>
<dbReference type="InterPro" id="IPR037066">
    <property type="entry name" value="Plug_dom_sf"/>
</dbReference>
<evidence type="ECO:0000259" key="2">
    <source>
        <dbReference type="Pfam" id="PF07715"/>
    </source>
</evidence>
<protein>
    <submittedName>
        <fullName evidence="3">TonB-dependent receptor</fullName>
    </submittedName>
</protein>
<reference evidence="3 4" key="1">
    <citation type="submission" date="2020-08" db="EMBL/GenBank/DDBJ databases">
        <title>Genome public.</title>
        <authorList>
            <person name="Liu C."/>
            <person name="Sun Q."/>
        </authorList>
    </citation>
    <scope>NUCLEOTIDE SEQUENCE [LARGE SCALE GENOMIC DNA]</scope>
    <source>
        <strain evidence="3 4">BX2</strain>
    </source>
</reference>
<keyword evidence="4" id="KW-1185">Reference proteome</keyword>
<dbReference type="Pfam" id="PF13715">
    <property type="entry name" value="CarbopepD_reg_2"/>
    <property type="match status" value="1"/>
</dbReference>
<evidence type="ECO:0000313" key="3">
    <source>
        <dbReference type="EMBL" id="MBC5644449.1"/>
    </source>
</evidence>
<dbReference type="Gene3D" id="2.170.130.10">
    <property type="entry name" value="TonB-dependent receptor, plug domain"/>
    <property type="match status" value="1"/>
</dbReference>
<keyword evidence="1" id="KW-0812">Transmembrane</keyword>
<dbReference type="NCBIfam" id="TIGR04056">
    <property type="entry name" value="OMP_RagA_SusC"/>
    <property type="match status" value="1"/>
</dbReference>
<comment type="caution">
    <text evidence="3">The sequence shown here is derived from an EMBL/GenBank/DDBJ whole genome shotgun (WGS) entry which is preliminary data.</text>
</comment>
<keyword evidence="1" id="KW-0472">Membrane</keyword>
<dbReference type="SUPFAM" id="SSF56935">
    <property type="entry name" value="Porins"/>
    <property type="match status" value="1"/>
</dbReference>
<dbReference type="EMBL" id="JACOOI010000018">
    <property type="protein sequence ID" value="MBC5644449.1"/>
    <property type="molecule type" value="Genomic_DNA"/>
</dbReference>
<keyword evidence="1" id="KW-0813">Transport</keyword>
<gene>
    <name evidence="3" type="ORF">H8S77_16345</name>
</gene>
<dbReference type="SUPFAM" id="SSF49464">
    <property type="entry name" value="Carboxypeptidase regulatory domain-like"/>
    <property type="match status" value="1"/>
</dbReference>
<dbReference type="InterPro" id="IPR012910">
    <property type="entry name" value="Plug_dom"/>
</dbReference>
<keyword evidence="1" id="KW-1134">Transmembrane beta strand</keyword>
<dbReference type="InterPro" id="IPR023996">
    <property type="entry name" value="TonB-dep_OMP_SusC/RagA"/>
</dbReference>
<dbReference type="NCBIfam" id="TIGR04057">
    <property type="entry name" value="SusC_RagA_signa"/>
    <property type="match status" value="1"/>
</dbReference>
<dbReference type="InterPro" id="IPR023997">
    <property type="entry name" value="TonB-dep_OMP_SusC/RagA_CS"/>
</dbReference>
<dbReference type="Pfam" id="PF07715">
    <property type="entry name" value="Plug"/>
    <property type="match status" value="1"/>
</dbReference>
<comment type="subcellular location">
    <subcellularLocation>
        <location evidence="1">Cell outer membrane</location>
        <topology evidence="1">Multi-pass membrane protein</topology>
    </subcellularLocation>
</comment>
<organism evidence="3 4">
    <name type="scientific">Parabacteroides segnis</name>
    <dbReference type="NCBI Taxonomy" id="2763058"/>
    <lineage>
        <taxon>Bacteria</taxon>
        <taxon>Pseudomonadati</taxon>
        <taxon>Bacteroidota</taxon>
        <taxon>Bacteroidia</taxon>
        <taxon>Bacteroidales</taxon>
        <taxon>Tannerellaceae</taxon>
        <taxon>Parabacteroides</taxon>
    </lineage>
</organism>
<dbReference type="InterPro" id="IPR008969">
    <property type="entry name" value="CarboxyPept-like_regulatory"/>
</dbReference>
<dbReference type="Proteomes" id="UP000644010">
    <property type="component" value="Unassembled WGS sequence"/>
</dbReference>
<accession>A0ABR7E5S9</accession>
<evidence type="ECO:0000313" key="4">
    <source>
        <dbReference type="Proteomes" id="UP000644010"/>
    </source>
</evidence>
<sequence length="1121" mass="125413">MRAVVLFLFLGIGVSFASDMYSQETLLSISVRNKTVKDVFKQIENKSEFIIFCMADVVDLDRKVSLSLEDQNIETILNFIFRDTDNTFKIEDRQVIITKKTSDQQSSSVSQQNKTKVTGVVTDTNGESVIGASVVEKGTTNGITTDIDGRYEIYVSGKNAVLSISYLGYVTQDIKIDGRRNINVQLFEDTKALEEVVVIGYGQQKKSSVVSSINTITSAELKVPSRNLTNNLAGQVAGLIAVQRSGEPGYDNSEFWIRGVSTFSGAQNPLVLVDGVPRAMADIEPDEIETFSLLKDAAATAVYGAEGANGVILITSKRGREAKPKFTFRAEGTMLTPTRVPEFLGAKNFMEAYNEALMNVGKDPMYSVDLIEKHASHIDPDIYPDVNWMDLLKDKTFNQRYTLNVRGGSARARYFVSGAYYSEKGLFETNGLEKYDANIGLERFNLRSNIDIDVSKTTVINVDMSGQYLMTNYPGQATGDIFSAMTRTAPNQIPMVYSDGSLAGHVYHSGNRNNPYNLINHSGYIKEWRTNIQSKVSINQKLDMITKGLSFKGTVSFDANTTNVVARKKSPTLFHADERNEDGTLKLYEVIAGSDNLSEEKSHKNDKQIYIEASLNYQRTFDSHNVNGMLLYMQKEKSYHDQALPYRKQGFVGRASYSYADRYFIEGSFGYTGSENFADGYRFGIFPAVGVGWLLSEESFYSTGLKKIVNKLKIRASYGRTGNDQTGTDRFIYRGTLNQGGGGYNLGILNGSTTGGVGNSIWEARFASPTLSWEIENKQNYGIDLGLLDSRVDLQADYFSNRRHNILLKRQTVSGVAGFQQNPWQNFGIVTNKGVDASLTLNHRIGDWKLSARGNFTFARNKIIERDEVPQLYSWMNDTGTRINTWDLYIAEGLYKEEDFIISGEGINRKYTLKDGVVKSGLSGDIKPGDIKYKDMNNDGIINSYDVVQDVGQPSVPEIVYGFGFNAEYKGIYAGIFFQGAGNTSTVLGANAGQLIFPFTYGLEESSLRKEVLDRWNENNPSDDVMFPRLRPDRHPHNNAASTWWQRNGSFLRLKNIEIGYSFNEKTLRHTPFNALRIYLMGNNLAVWDHIKMWDPEIGNKNEGVNYPLSRTFTLGLEVSF</sequence>
<keyword evidence="1" id="KW-0998">Cell outer membrane</keyword>
<name>A0ABR7E5S9_9BACT</name>
<dbReference type="Gene3D" id="2.60.40.1120">
    <property type="entry name" value="Carboxypeptidase-like, regulatory domain"/>
    <property type="match status" value="1"/>
</dbReference>
<feature type="domain" description="TonB-dependent receptor plug" evidence="2">
    <location>
        <begin position="206"/>
        <end position="311"/>
    </location>
</feature>
<comment type="similarity">
    <text evidence="1">Belongs to the TonB-dependent receptor family.</text>
</comment>
<dbReference type="InterPro" id="IPR039426">
    <property type="entry name" value="TonB-dep_rcpt-like"/>
</dbReference>
<dbReference type="PROSITE" id="PS52016">
    <property type="entry name" value="TONB_DEPENDENT_REC_3"/>
    <property type="match status" value="1"/>
</dbReference>